<dbReference type="InterPro" id="IPR008979">
    <property type="entry name" value="Galactose-bd-like_sf"/>
</dbReference>
<keyword evidence="4" id="KW-1185">Reference proteome</keyword>
<accession>A0ABX0A953</accession>
<dbReference type="SUPFAM" id="SSF49785">
    <property type="entry name" value="Galactose-binding domain-like"/>
    <property type="match status" value="1"/>
</dbReference>
<feature type="chain" id="PRO_5046363934" evidence="2">
    <location>
        <begin position="22"/>
        <end position="455"/>
    </location>
</feature>
<keyword evidence="1" id="KW-0472">Membrane</keyword>
<comment type="caution">
    <text evidence="3">The sequence shown here is derived from an EMBL/GenBank/DDBJ whole genome shotgun (WGS) entry which is preliminary data.</text>
</comment>
<dbReference type="Pfam" id="PF13163">
    <property type="entry name" value="DUF3999"/>
    <property type="match status" value="1"/>
</dbReference>
<protein>
    <submittedName>
        <fullName evidence="3">DUF3999 domain-containing protein</fullName>
    </submittedName>
</protein>
<proteinExistence type="predicted"/>
<organism evidence="3 4">
    <name type="scientific">Pseudoxanthomonas gei</name>
    <dbReference type="NCBI Taxonomy" id="1383030"/>
    <lineage>
        <taxon>Bacteria</taxon>
        <taxon>Pseudomonadati</taxon>
        <taxon>Pseudomonadota</taxon>
        <taxon>Gammaproteobacteria</taxon>
        <taxon>Lysobacterales</taxon>
        <taxon>Lysobacteraceae</taxon>
        <taxon>Pseudoxanthomonas</taxon>
    </lineage>
</organism>
<dbReference type="Gene3D" id="2.60.120.260">
    <property type="entry name" value="Galactose-binding domain-like"/>
    <property type="match status" value="1"/>
</dbReference>
<feature type="signal peptide" evidence="2">
    <location>
        <begin position="1"/>
        <end position="21"/>
    </location>
</feature>
<dbReference type="InterPro" id="IPR025060">
    <property type="entry name" value="DUF3999"/>
</dbReference>
<dbReference type="EMBL" id="QOVG01000002">
    <property type="protein sequence ID" value="NDK38016.1"/>
    <property type="molecule type" value="Genomic_DNA"/>
</dbReference>
<sequence>MKTAAVSRLAWIALLPLAAFAGVREDYARQWPLTLSNADAGAYRVVLDRDVYAQLQSPALKDLVVVNAEGAAVSASLFDAEQPLAQSIPAVEVPWFPLPTGKALAGDIASISEIAADGSLRRVVMTGAGAAAAASSDYLIDTSRLRQPVRALQVSWQAGQGPFDRAYRVAASDDLKAWRTVQEEGHLVDLQNNGARILEDRIELDGVQARYLRLQPLQKDQPALALTGVRAGFAAAAAPDWQWEEISGKRVVEKDGIAAFVYEIKGRFPFERADVVLPGNSSNEWMLKSRDHEDAPWRAVAAPWMAFQLQGGSSRSAPQPLQGLDRDHYWQLTSKSAADGAAPLLRLGYRPEVLVFLAQGQPPYAVLAGSARAARAEAPLSQLVDALRAQRGQDWRPASATLGQGESLAGAATALTPAPVERDWKAWLLWALLVGGALVVAGFAFSLLKKPKQAQ</sequence>
<keyword evidence="2" id="KW-0732">Signal</keyword>
<keyword evidence="1" id="KW-1133">Transmembrane helix</keyword>
<evidence type="ECO:0000313" key="4">
    <source>
        <dbReference type="Proteomes" id="UP001429354"/>
    </source>
</evidence>
<evidence type="ECO:0000256" key="1">
    <source>
        <dbReference type="SAM" id="Phobius"/>
    </source>
</evidence>
<gene>
    <name evidence="3" type="ORF">DT603_04075</name>
</gene>
<reference evidence="3 4" key="1">
    <citation type="submission" date="2018-07" db="EMBL/GenBank/DDBJ databases">
        <title>Whole genome Sequencing of Pseudoxanthomonas gei KCTC 32298 (T).</title>
        <authorList>
            <person name="Kumar S."/>
            <person name="Bansal K."/>
            <person name="Kaur A."/>
            <person name="Patil P."/>
            <person name="Sharma S."/>
            <person name="Patil P.B."/>
        </authorList>
    </citation>
    <scope>NUCLEOTIDE SEQUENCE [LARGE SCALE GENOMIC DNA]</scope>
    <source>
        <strain evidence="3 4">KCTC 32298</strain>
    </source>
</reference>
<evidence type="ECO:0000256" key="2">
    <source>
        <dbReference type="SAM" id="SignalP"/>
    </source>
</evidence>
<name>A0ABX0A953_9GAMM</name>
<dbReference type="RefSeq" id="WP_162348577.1">
    <property type="nucleotide sequence ID" value="NZ_QOVG01000002.1"/>
</dbReference>
<dbReference type="Proteomes" id="UP001429354">
    <property type="component" value="Unassembled WGS sequence"/>
</dbReference>
<evidence type="ECO:0000313" key="3">
    <source>
        <dbReference type="EMBL" id="NDK38016.1"/>
    </source>
</evidence>
<feature type="transmembrane region" description="Helical" evidence="1">
    <location>
        <begin position="427"/>
        <end position="448"/>
    </location>
</feature>
<keyword evidence="1" id="KW-0812">Transmembrane</keyword>